<name>A0A418Y1R4_9GAMM</name>
<sequence length="133" mass="15072">MLIEFCAPMEAVDENNKEIQIPDSVIEALSGRENEDPDCELSQYLSDSHDANGLKEAGVQDGVLHFKTKAGKLWICARYNVDSELDEKQVRKLMEYTSGQFSDGAGAGWTQDLWYEFEIGLDPVWDQIERQLP</sequence>
<evidence type="ECO:0000313" key="1">
    <source>
        <dbReference type="EMBL" id="RJG19466.1"/>
    </source>
</evidence>
<dbReference type="EMBL" id="QYYA01000001">
    <property type="protein sequence ID" value="RJG19466.1"/>
    <property type="molecule type" value="Genomic_DNA"/>
</dbReference>
<reference evidence="1 2" key="1">
    <citation type="submission" date="2018-09" db="EMBL/GenBank/DDBJ databases">
        <title>Alcanivorax profundi sp. nov., isolated from 1000 m-depth seawater of the Mariana Trench.</title>
        <authorList>
            <person name="Liu J."/>
        </authorList>
    </citation>
    <scope>NUCLEOTIDE SEQUENCE [LARGE SCALE GENOMIC DNA]</scope>
    <source>
        <strain evidence="1 2">MTEO17</strain>
    </source>
</reference>
<keyword evidence="2" id="KW-1185">Reference proteome</keyword>
<gene>
    <name evidence="1" type="ORF">D4A39_00940</name>
</gene>
<dbReference type="OrthoDB" id="9986156at2"/>
<proteinExistence type="predicted"/>
<dbReference type="RefSeq" id="WP_119917338.1">
    <property type="nucleotide sequence ID" value="NZ_QYYA01000001.1"/>
</dbReference>
<dbReference type="AlphaFoldDB" id="A0A418Y1R4"/>
<dbReference type="Proteomes" id="UP000283734">
    <property type="component" value="Unassembled WGS sequence"/>
</dbReference>
<evidence type="ECO:0000313" key="2">
    <source>
        <dbReference type="Proteomes" id="UP000283734"/>
    </source>
</evidence>
<comment type="caution">
    <text evidence="1">The sequence shown here is derived from an EMBL/GenBank/DDBJ whole genome shotgun (WGS) entry which is preliminary data.</text>
</comment>
<accession>A0A418Y1R4</accession>
<organism evidence="1 2">
    <name type="scientific">Alcanivorax profundi</name>
    <dbReference type="NCBI Taxonomy" id="2338368"/>
    <lineage>
        <taxon>Bacteria</taxon>
        <taxon>Pseudomonadati</taxon>
        <taxon>Pseudomonadota</taxon>
        <taxon>Gammaproteobacteria</taxon>
        <taxon>Oceanospirillales</taxon>
        <taxon>Alcanivoracaceae</taxon>
        <taxon>Alcanivorax</taxon>
    </lineage>
</organism>
<protein>
    <submittedName>
        <fullName evidence="1">Uncharacterized protein</fullName>
    </submittedName>
</protein>